<accession>A0AA38R6K2</accession>
<comment type="caution">
    <text evidence="2">The sequence shown here is derived from an EMBL/GenBank/DDBJ whole genome shotgun (WGS) entry which is preliminary data.</text>
</comment>
<sequence length="520" mass="58162">MDISFKQPHGYWLDRASVFVTLSEDTSSYALVGPSRGKRTYRKSALLASDYAVQITDHYGPRFLTGAETLRSETKANHFVPTIGAMGVEIGGMGHQSFTSKQRVGRWVFKGTVGKPKGRDGFRTLEWELSENDLDPDQAHNQEYHTAFAFEHSQRPVFMRIEVEGKIRSKTRQLKHNLLQFSSQFSKTDNSTLTYIDFNENDVFKKRLDHVAKGLDLAMQMENCANPPLEVPGPTPAKFTQGNRPETIAGGTAQLRPATSTNFTGEHTAGRLADVEVTRPRHTSQSIGPSHATSVTDHRGPILEQGQPRGTWRLSEVQQQEQDESSEPESEPQDDTDTALLRSLERRLQSRTGSGLHAHIRMEELKQPGKPSGSDSKPADDSDMNATTAVNSDASTHVHVPDSVEEDIRELIVRIPVILFLLRYIATMLKWLSRPQSLPAAKKAWNPSPPGRLRDKDMHESGRLLEESSLRRVDRVWEGDASSAFEPARALTGEQFATRRWGNSQRRADPAQNKPPGRMP</sequence>
<feature type="compositionally biased region" description="Polar residues" evidence="1">
    <location>
        <begin position="283"/>
        <end position="295"/>
    </location>
</feature>
<proteinExistence type="predicted"/>
<feature type="region of interest" description="Disordered" evidence="1">
    <location>
        <begin position="349"/>
        <end position="399"/>
    </location>
</feature>
<evidence type="ECO:0000256" key="1">
    <source>
        <dbReference type="SAM" id="MobiDB-lite"/>
    </source>
</evidence>
<protein>
    <submittedName>
        <fullName evidence="2">Uncharacterized protein</fullName>
    </submittedName>
</protein>
<evidence type="ECO:0000313" key="3">
    <source>
        <dbReference type="Proteomes" id="UP001174691"/>
    </source>
</evidence>
<dbReference type="AlphaFoldDB" id="A0AA38R6K2"/>
<feature type="region of interest" description="Disordered" evidence="1">
    <location>
        <begin position="488"/>
        <end position="520"/>
    </location>
</feature>
<feature type="region of interest" description="Disordered" evidence="1">
    <location>
        <begin position="440"/>
        <end position="461"/>
    </location>
</feature>
<evidence type="ECO:0000313" key="2">
    <source>
        <dbReference type="EMBL" id="KAJ9138778.1"/>
    </source>
</evidence>
<dbReference type="Proteomes" id="UP001174691">
    <property type="component" value="Unassembled WGS sequence"/>
</dbReference>
<feature type="compositionally biased region" description="Acidic residues" evidence="1">
    <location>
        <begin position="321"/>
        <end position="337"/>
    </location>
</feature>
<reference evidence="2" key="1">
    <citation type="submission" date="2022-07" db="EMBL/GenBank/DDBJ databases">
        <title>Fungi with potential for degradation of polypropylene.</title>
        <authorList>
            <person name="Gostincar C."/>
        </authorList>
    </citation>
    <scope>NUCLEOTIDE SEQUENCE</scope>
    <source>
        <strain evidence="2">EXF-13287</strain>
    </source>
</reference>
<name>A0AA38R6K2_9PEZI</name>
<feature type="compositionally biased region" description="Basic and acidic residues" evidence="1">
    <location>
        <begin position="452"/>
        <end position="461"/>
    </location>
</feature>
<keyword evidence="3" id="KW-1185">Reference proteome</keyword>
<dbReference type="EMBL" id="JANBVN010000139">
    <property type="protein sequence ID" value="KAJ9138778.1"/>
    <property type="molecule type" value="Genomic_DNA"/>
</dbReference>
<feature type="compositionally biased region" description="Polar residues" evidence="1">
    <location>
        <begin position="384"/>
        <end position="395"/>
    </location>
</feature>
<feature type="region of interest" description="Disordered" evidence="1">
    <location>
        <begin position="243"/>
        <end position="337"/>
    </location>
</feature>
<organism evidence="2 3">
    <name type="scientific">Coniochaeta hoffmannii</name>
    <dbReference type="NCBI Taxonomy" id="91930"/>
    <lineage>
        <taxon>Eukaryota</taxon>
        <taxon>Fungi</taxon>
        <taxon>Dikarya</taxon>
        <taxon>Ascomycota</taxon>
        <taxon>Pezizomycotina</taxon>
        <taxon>Sordariomycetes</taxon>
        <taxon>Sordariomycetidae</taxon>
        <taxon>Coniochaetales</taxon>
        <taxon>Coniochaetaceae</taxon>
        <taxon>Coniochaeta</taxon>
    </lineage>
</organism>
<gene>
    <name evidence="2" type="ORF">NKR19_g7700</name>
</gene>